<sequence length="23" mass="2717">MLSPPIFLCYEDGFDIQSLNWEV</sequence>
<evidence type="ECO:0000313" key="1">
    <source>
        <dbReference type="EMBL" id="MBX65108.1"/>
    </source>
</evidence>
<reference evidence="1" key="1">
    <citation type="submission" date="2018-02" db="EMBL/GenBank/DDBJ databases">
        <title>Rhizophora mucronata_Transcriptome.</title>
        <authorList>
            <person name="Meera S.P."/>
            <person name="Sreeshan A."/>
            <person name="Augustine A."/>
        </authorList>
    </citation>
    <scope>NUCLEOTIDE SEQUENCE</scope>
    <source>
        <tissue evidence="1">Leaf</tissue>
    </source>
</reference>
<protein>
    <submittedName>
        <fullName evidence="1">Uncharacterized protein</fullName>
    </submittedName>
</protein>
<dbReference type="AlphaFoldDB" id="A0A2P2QDN9"/>
<name>A0A2P2QDN9_RHIMU</name>
<organism evidence="1">
    <name type="scientific">Rhizophora mucronata</name>
    <name type="common">Asiatic mangrove</name>
    <dbReference type="NCBI Taxonomy" id="61149"/>
    <lineage>
        <taxon>Eukaryota</taxon>
        <taxon>Viridiplantae</taxon>
        <taxon>Streptophyta</taxon>
        <taxon>Embryophyta</taxon>
        <taxon>Tracheophyta</taxon>
        <taxon>Spermatophyta</taxon>
        <taxon>Magnoliopsida</taxon>
        <taxon>eudicotyledons</taxon>
        <taxon>Gunneridae</taxon>
        <taxon>Pentapetalae</taxon>
        <taxon>rosids</taxon>
        <taxon>fabids</taxon>
        <taxon>Malpighiales</taxon>
        <taxon>Rhizophoraceae</taxon>
        <taxon>Rhizophora</taxon>
    </lineage>
</organism>
<dbReference type="EMBL" id="GGEC01084624">
    <property type="protein sequence ID" value="MBX65108.1"/>
    <property type="molecule type" value="Transcribed_RNA"/>
</dbReference>
<proteinExistence type="predicted"/>
<accession>A0A2P2QDN9</accession>